<keyword evidence="7 8" id="KW-0472">Membrane</keyword>
<name>A0A1D2YWW8_9BACI</name>
<evidence type="ECO:0000256" key="1">
    <source>
        <dbReference type="ARBA" id="ARBA00004651"/>
    </source>
</evidence>
<dbReference type="OrthoDB" id="554695at2"/>
<evidence type="ECO:0000256" key="7">
    <source>
        <dbReference type="ARBA" id="ARBA00023136"/>
    </source>
</evidence>
<dbReference type="Pfam" id="PF01925">
    <property type="entry name" value="TauE"/>
    <property type="match status" value="1"/>
</dbReference>
<sequence>MEFIQIILILITGILAGFLNVMAGGGSLLTMPVLIFLGLPSAVANGTNRIALTVQNIVAILNFRKNGYFDWKFSLMLGIPALIGSILGANLAISLPDEVFNKILAIIMVIVLIITLWQPHKKIQAAREYRSLKRNLMAMFVFFFVGVYGGFVQAGVGFIIIASLVIITGLPLVKINSIKVFVVLIYMLSSLTIFIVNNQIDWSLGFTLAIGNGIGGWLGSKIAMDKGDKWIRIFLVITVTLMAIKLFT</sequence>
<keyword evidence="6 8" id="KW-1133">Transmembrane helix</keyword>
<dbReference type="PANTHER" id="PTHR30269:SF0">
    <property type="entry name" value="MEMBRANE TRANSPORTER PROTEIN YFCA-RELATED"/>
    <property type="match status" value="1"/>
</dbReference>
<gene>
    <name evidence="9" type="ORF">BHF71_06010</name>
</gene>
<dbReference type="InterPro" id="IPR052017">
    <property type="entry name" value="TSUP"/>
</dbReference>
<comment type="caution">
    <text evidence="9">The sequence shown here is derived from an EMBL/GenBank/DDBJ whole genome shotgun (WGS) entry which is preliminary data.</text>
</comment>
<feature type="transmembrane region" description="Helical" evidence="8">
    <location>
        <begin position="178"/>
        <end position="197"/>
    </location>
</feature>
<feature type="transmembrane region" description="Helical" evidence="8">
    <location>
        <begin position="138"/>
        <end position="166"/>
    </location>
</feature>
<dbReference type="Proteomes" id="UP000243739">
    <property type="component" value="Unassembled WGS sequence"/>
</dbReference>
<dbReference type="PANTHER" id="PTHR30269">
    <property type="entry name" value="TRANSMEMBRANE PROTEIN YFCA"/>
    <property type="match status" value="1"/>
</dbReference>
<organism evidence="9 10">
    <name type="scientific">Vulcanibacillus modesticaldus</name>
    <dbReference type="NCBI Taxonomy" id="337097"/>
    <lineage>
        <taxon>Bacteria</taxon>
        <taxon>Bacillati</taxon>
        <taxon>Bacillota</taxon>
        <taxon>Bacilli</taxon>
        <taxon>Bacillales</taxon>
        <taxon>Bacillaceae</taxon>
        <taxon>Vulcanibacillus</taxon>
    </lineage>
</organism>
<evidence type="ECO:0000256" key="2">
    <source>
        <dbReference type="ARBA" id="ARBA00009142"/>
    </source>
</evidence>
<dbReference type="GO" id="GO:0005886">
    <property type="term" value="C:plasma membrane"/>
    <property type="evidence" value="ECO:0007669"/>
    <property type="project" value="UniProtKB-SubCell"/>
</dbReference>
<feature type="transmembrane region" description="Helical" evidence="8">
    <location>
        <begin position="99"/>
        <end position="117"/>
    </location>
</feature>
<comment type="similarity">
    <text evidence="2 8">Belongs to the 4-toluene sulfonate uptake permease (TSUP) (TC 2.A.102) family.</text>
</comment>
<dbReference type="InterPro" id="IPR002781">
    <property type="entry name" value="TM_pro_TauE-like"/>
</dbReference>
<evidence type="ECO:0000313" key="9">
    <source>
        <dbReference type="EMBL" id="OEG00156.1"/>
    </source>
</evidence>
<keyword evidence="10" id="KW-1185">Reference proteome</keyword>
<evidence type="ECO:0000256" key="8">
    <source>
        <dbReference type="RuleBase" id="RU363041"/>
    </source>
</evidence>
<keyword evidence="4 8" id="KW-1003">Cell membrane</keyword>
<protein>
    <recommendedName>
        <fullName evidence="8">Probable membrane transporter protein</fullName>
    </recommendedName>
</protein>
<proteinExistence type="inferred from homology"/>
<evidence type="ECO:0000313" key="10">
    <source>
        <dbReference type="Proteomes" id="UP000243739"/>
    </source>
</evidence>
<feature type="transmembrane region" description="Helical" evidence="8">
    <location>
        <begin position="204"/>
        <end position="224"/>
    </location>
</feature>
<keyword evidence="5 8" id="KW-0812">Transmembrane</keyword>
<dbReference type="EMBL" id="MIJF01000006">
    <property type="protein sequence ID" value="OEG00156.1"/>
    <property type="molecule type" value="Genomic_DNA"/>
</dbReference>
<keyword evidence="3" id="KW-0813">Transport</keyword>
<comment type="subcellular location">
    <subcellularLocation>
        <location evidence="1 8">Cell membrane</location>
        <topology evidence="1 8">Multi-pass membrane protein</topology>
    </subcellularLocation>
</comment>
<feature type="transmembrane region" description="Helical" evidence="8">
    <location>
        <begin position="230"/>
        <end position="247"/>
    </location>
</feature>
<feature type="transmembrane region" description="Helical" evidence="8">
    <location>
        <begin position="6"/>
        <end position="39"/>
    </location>
</feature>
<reference evidence="9 10" key="1">
    <citation type="submission" date="2016-09" db="EMBL/GenBank/DDBJ databases">
        <title>Draft genome sequence for the type strain of Vulcanibacillus modesticaldus BR, a strictly anaerobic, moderately thermophilic, and nitrate-reducing bacterium from deep sea-hydrothermal vents of the Mid-Atlantic Ridge.</title>
        <authorList>
            <person name="Abin C.A."/>
            <person name="Hollibaugh J.T."/>
        </authorList>
    </citation>
    <scope>NUCLEOTIDE SEQUENCE [LARGE SCALE GENOMIC DNA]</scope>
    <source>
        <strain evidence="9 10">BR</strain>
    </source>
</reference>
<evidence type="ECO:0000256" key="5">
    <source>
        <dbReference type="ARBA" id="ARBA00022692"/>
    </source>
</evidence>
<dbReference type="RefSeq" id="WP_069655970.1">
    <property type="nucleotide sequence ID" value="NZ_MIJF01000006.1"/>
</dbReference>
<evidence type="ECO:0000256" key="3">
    <source>
        <dbReference type="ARBA" id="ARBA00022448"/>
    </source>
</evidence>
<dbReference type="AlphaFoldDB" id="A0A1D2YWW8"/>
<evidence type="ECO:0000256" key="4">
    <source>
        <dbReference type="ARBA" id="ARBA00022475"/>
    </source>
</evidence>
<accession>A0A1D2YWW8</accession>
<feature type="transmembrane region" description="Helical" evidence="8">
    <location>
        <begin position="73"/>
        <end position="93"/>
    </location>
</feature>
<evidence type="ECO:0000256" key="6">
    <source>
        <dbReference type="ARBA" id="ARBA00022989"/>
    </source>
</evidence>